<feature type="region of interest" description="Disordered" evidence="1">
    <location>
        <begin position="79"/>
        <end position="99"/>
    </location>
</feature>
<dbReference type="Proteomes" id="UP001597399">
    <property type="component" value="Unassembled WGS sequence"/>
</dbReference>
<feature type="transmembrane region" description="Helical" evidence="2">
    <location>
        <begin position="126"/>
        <end position="143"/>
    </location>
</feature>
<comment type="caution">
    <text evidence="3">The sequence shown here is derived from an EMBL/GenBank/DDBJ whole genome shotgun (WGS) entry which is preliminary data.</text>
</comment>
<dbReference type="RefSeq" id="WP_253064308.1">
    <property type="nucleotide sequence ID" value="NZ_JAMXWM010000029.1"/>
</dbReference>
<sequence length="150" mass="16107">MSVFLSDKILLDKRIDDGGVGKLDKSGTENHNVQENVENASFMEKLVWLISKSKGASIVYGDPIDRGDKQVVPVSRVRITGGGGGSTHGEKAGPNGGGGGGYASVKPLGVYEIDKQKTTFKPVYDLNFLVLILSILTFGLTLINRKSKKR</sequence>
<keyword evidence="4" id="KW-1185">Reference proteome</keyword>
<protein>
    <submittedName>
        <fullName evidence="3">Spore germination protein GerW family protein</fullName>
    </submittedName>
</protein>
<evidence type="ECO:0000256" key="1">
    <source>
        <dbReference type="SAM" id="MobiDB-lite"/>
    </source>
</evidence>
<proteinExistence type="predicted"/>
<name>A0ABW5S3S6_9BACL</name>
<organism evidence="3 4">
    <name type="scientific">Sporolactobacillus shoreicorticis</name>
    <dbReference type="NCBI Taxonomy" id="1923877"/>
    <lineage>
        <taxon>Bacteria</taxon>
        <taxon>Bacillati</taxon>
        <taxon>Bacillota</taxon>
        <taxon>Bacilli</taxon>
        <taxon>Bacillales</taxon>
        <taxon>Sporolactobacillaceae</taxon>
        <taxon>Sporolactobacillus</taxon>
    </lineage>
</organism>
<evidence type="ECO:0000313" key="3">
    <source>
        <dbReference type="EMBL" id="MFD2694073.1"/>
    </source>
</evidence>
<gene>
    <name evidence="3" type="ORF">ACFSUE_10605</name>
</gene>
<evidence type="ECO:0000313" key="4">
    <source>
        <dbReference type="Proteomes" id="UP001597399"/>
    </source>
</evidence>
<keyword evidence="2" id="KW-0472">Membrane</keyword>
<dbReference type="Pfam" id="PF09579">
    <property type="entry name" value="Spore_YtfJ"/>
    <property type="match status" value="1"/>
</dbReference>
<dbReference type="EMBL" id="JBHUMQ010000025">
    <property type="protein sequence ID" value="MFD2694073.1"/>
    <property type="molecule type" value="Genomic_DNA"/>
</dbReference>
<dbReference type="InterPro" id="IPR014229">
    <property type="entry name" value="Spore_YtfJ"/>
</dbReference>
<evidence type="ECO:0000256" key="2">
    <source>
        <dbReference type="SAM" id="Phobius"/>
    </source>
</evidence>
<keyword evidence="2" id="KW-0812">Transmembrane</keyword>
<accession>A0ABW5S3S6</accession>
<keyword evidence="2" id="KW-1133">Transmembrane helix</keyword>
<reference evidence="4" key="1">
    <citation type="journal article" date="2019" name="Int. J. Syst. Evol. Microbiol.">
        <title>The Global Catalogue of Microorganisms (GCM) 10K type strain sequencing project: providing services to taxonomists for standard genome sequencing and annotation.</title>
        <authorList>
            <consortium name="The Broad Institute Genomics Platform"/>
            <consortium name="The Broad Institute Genome Sequencing Center for Infectious Disease"/>
            <person name="Wu L."/>
            <person name="Ma J."/>
        </authorList>
    </citation>
    <scope>NUCLEOTIDE SEQUENCE [LARGE SCALE GENOMIC DNA]</scope>
    <source>
        <strain evidence="4">TISTR 2466</strain>
    </source>
</reference>